<comment type="caution">
    <text evidence="7">The sequence shown here is derived from an EMBL/GenBank/DDBJ whole genome shotgun (WGS) entry which is preliminary data.</text>
</comment>
<proteinExistence type="predicted"/>
<feature type="transmembrane region" description="Helical" evidence="6">
    <location>
        <begin position="369"/>
        <end position="391"/>
    </location>
</feature>
<evidence type="ECO:0000256" key="4">
    <source>
        <dbReference type="ARBA" id="ARBA00022989"/>
    </source>
</evidence>
<dbReference type="STRING" id="1302689.RG47T_0579"/>
<feature type="transmembrane region" description="Helical" evidence="6">
    <location>
        <begin position="20"/>
        <end position="45"/>
    </location>
</feature>
<evidence type="ECO:0000313" key="7">
    <source>
        <dbReference type="EMBL" id="OKS85135.1"/>
    </source>
</evidence>
<reference evidence="7 8" key="1">
    <citation type="submission" date="2016-11" db="EMBL/GenBank/DDBJ databases">
        <title>Whole Genome Sequencing of Mucilaginibacter polytrichastri RG4-7(T) isolated from the moss sample.</title>
        <authorList>
            <person name="Li Y."/>
        </authorList>
    </citation>
    <scope>NUCLEOTIDE SEQUENCE [LARGE SCALE GENOMIC DNA]</scope>
    <source>
        <strain evidence="7 8">RG4-7</strain>
    </source>
</reference>
<sequence length="427" mass="45878">MPSMSINPKYSKIVQWAKLISVTGFAQIIVQGLGLVSGILIIRLLPTKEYALYTLVNTMLGTMTVLADGGIGAGVMAQGGKVWKDGDKLGEVLVTGLSLRKKFAIGSLLVAVPILFYLLMHNGASTLKATIIVITLIPAFVAALSDSLLEIAPKLHQDINSLQKNQIIVNILRFLMLGSLLISPFAAIAILAAGIPRMWGNLKLKKISAGYANWHAEPNPNIQRQILRGVKRILPGSIYYCVSGQVTIWIISVFGNSTTVAQVGALGRLSMMLSVVSIVFTTLIIPSFSKLPDDKTTLLKNYVKIQFVLIGIGALIVGVAYLFPTQILWLLGKSYGNLGSALVKSILGSCIVLASGIMFGLYTARGWAINPVISVPINVSCIILGILVLKVSTIEGALLYNIFIASAEYLINALYCLIKIIKSSNHT</sequence>
<dbReference type="GO" id="GO:0005886">
    <property type="term" value="C:plasma membrane"/>
    <property type="evidence" value="ECO:0007669"/>
    <property type="project" value="UniProtKB-SubCell"/>
</dbReference>
<evidence type="ECO:0000256" key="2">
    <source>
        <dbReference type="ARBA" id="ARBA00022475"/>
    </source>
</evidence>
<feature type="transmembrane region" description="Helical" evidence="6">
    <location>
        <begin position="307"/>
        <end position="329"/>
    </location>
</feature>
<dbReference type="PANTHER" id="PTHR30250:SF11">
    <property type="entry name" value="O-ANTIGEN TRANSPORTER-RELATED"/>
    <property type="match status" value="1"/>
</dbReference>
<dbReference type="Proteomes" id="UP000186720">
    <property type="component" value="Unassembled WGS sequence"/>
</dbReference>
<evidence type="ECO:0000256" key="1">
    <source>
        <dbReference type="ARBA" id="ARBA00004651"/>
    </source>
</evidence>
<keyword evidence="5 6" id="KW-0472">Membrane</keyword>
<dbReference type="EMBL" id="MPPL01000001">
    <property type="protein sequence ID" value="OKS85135.1"/>
    <property type="molecule type" value="Genomic_DNA"/>
</dbReference>
<evidence type="ECO:0008006" key="9">
    <source>
        <dbReference type="Google" id="ProtNLM"/>
    </source>
</evidence>
<organism evidence="7 8">
    <name type="scientific">Mucilaginibacter polytrichastri</name>
    <dbReference type="NCBI Taxonomy" id="1302689"/>
    <lineage>
        <taxon>Bacteria</taxon>
        <taxon>Pseudomonadati</taxon>
        <taxon>Bacteroidota</taxon>
        <taxon>Sphingobacteriia</taxon>
        <taxon>Sphingobacteriales</taxon>
        <taxon>Sphingobacteriaceae</taxon>
        <taxon>Mucilaginibacter</taxon>
    </lineage>
</organism>
<feature type="transmembrane region" description="Helical" evidence="6">
    <location>
        <begin position="233"/>
        <end position="254"/>
    </location>
</feature>
<comment type="subcellular location">
    <subcellularLocation>
        <location evidence="1">Cell membrane</location>
        <topology evidence="1">Multi-pass membrane protein</topology>
    </subcellularLocation>
</comment>
<evidence type="ECO:0000313" key="8">
    <source>
        <dbReference type="Proteomes" id="UP000186720"/>
    </source>
</evidence>
<feature type="transmembrane region" description="Helical" evidence="6">
    <location>
        <begin position="266"/>
        <end position="286"/>
    </location>
</feature>
<evidence type="ECO:0000256" key="5">
    <source>
        <dbReference type="ARBA" id="ARBA00023136"/>
    </source>
</evidence>
<feature type="transmembrane region" description="Helical" evidence="6">
    <location>
        <begin position="103"/>
        <end position="119"/>
    </location>
</feature>
<keyword evidence="8" id="KW-1185">Reference proteome</keyword>
<feature type="transmembrane region" description="Helical" evidence="6">
    <location>
        <begin position="341"/>
        <end position="362"/>
    </location>
</feature>
<feature type="transmembrane region" description="Helical" evidence="6">
    <location>
        <begin position="171"/>
        <end position="195"/>
    </location>
</feature>
<gene>
    <name evidence="7" type="ORF">RG47T_0579</name>
</gene>
<feature type="transmembrane region" description="Helical" evidence="6">
    <location>
        <begin position="52"/>
        <end position="77"/>
    </location>
</feature>
<dbReference type="OrthoDB" id="846354at2"/>
<evidence type="ECO:0000256" key="3">
    <source>
        <dbReference type="ARBA" id="ARBA00022692"/>
    </source>
</evidence>
<dbReference type="PANTHER" id="PTHR30250">
    <property type="entry name" value="PST FAMILY PREDICTED COLANIC ACID TRANSPORTER"/>
    <property type="match status" value="1"/>
</dbReference>
<protein>
    <recommendedName>
        <fullName evidence="9">Polysaccharide biosynthesis protein C-terminal domain-containing protein</fullName>
    </recommendedName>
</protein>
<evidence type="ECO:0000256" key="6">
    <source>
        <dbReference type="SAM" id="Phobius"/>
    </source>
</evidence>
<keyword evidence="2" id="KW-1003">Cell membrane</keyword>
<name>A0A1Q5ZTN8_9SPHI</name>
<accession>A0A1Q5ZTN8</accession>
<feature type="transmembrane region" description="Helical" evidence="6">
    <location>
        <begin position="131"/>
        <end position="151"/>
    </location>
</feature>
<feature type="transmembrane region" description="Helical" evidence="6">
    <location>
        <begin position="397"/>
        <end position="418"/>
    </location>
</feature>
<dbReference type="InterPro" id="IPR050833">
    <property type="entry name" value="Poly_Biosynth_Transport"/>
</dbReference>
<dbReference type="AlphaFoldDB" id="A0A1Q5ZTN8"/>
<keyword evidence="4 6" id="KW-1133">Transmembrane helix</keyword>
<keyword evidence="3 6" id="KW-0812">Transmembrane</keyword>